<dbReference type="EMBL" id="JBHTMP010000013">
    <property type="protein sequence ID" value="MFD1321635.1"/>
    <property type="molecule type" value="Genomic_DNA"/>
</dbReference>
<evidence type="ECO:0000313" key="3">
    <source>
        <dbReference type="Proteomes" id="UP001597260"/>
    </source>
</evidence>
<protein>
    <recommendedName>
        <fullName evidence="4">Hemerythrin HHE cation binding domain-containing protein</fullName>
    </recommendedName>
</protein>
<gene>
    <name evidence="2" type="ORF">ACFQ4H_11105</name>
</gene>
<feature type="region of interest" description="Disordered" evidence="1">
    <location>
        <begin position="1"/>
        <end position="29"/>
    </location>
</feature>
<evidence type="ECO:0000313" key="2">
    <source>
        <dbReference type="EMBL" id="MFD1321635.1"/>
    </source>
</evidence>
<name>A0ABW3YDW9_9ACTN</name>
<organism evidence="2 3">
    <name type="scientific">Micromonospora sonneratiae</name>
    <dbReference type="NCBI Taxonomy" id="1184706"/>
    <lineage>
        <taxon>Bacteria</taxon>
        <taxon>Bacillati</taxon>
        <taxon>Actinomycetota</taxon>
        <taxon>Actinomycetes</taxon>
        <taxon>Micromonosporales</taxon>
        <taxon>Micromonosporaceae</taxon>
        <taxon>Micromonospora</taxon>
    </lineage>
</organism>
<dbReference type="Proteomes" id="UP001597260">
    <property type="component" value="Unassembled WGS sequence"/>
</dbReference>
<dbReference type="RefSeq" id="WP_377569826.1">
    <property type="nucleotide sequence ID" value="NZ_JBHTMP010000013.1"/>
</dbReference>
<comment type="caution">
    <text evidence="2">The sequence shown here is derived from an EMBL/GenBank/DDBJ whole genome shotgun (WGS) entry which is preliminary data.</text>
</comment>
<evidence type="ECO:0000256" key="1">
    <source>
        <dbReference type="SAM" id="MobiDB-lite"/>
    </source>
</evidence>
<keyword evidence="3" id="KW-1185">Reference proteome</keyword>
<reference evidence="3" key="1">
    <citation type="journal article" date="2019" name="Int. J. Syst. Evol. Microbiol.">
        <title>The Global Catalogue of Microorganisms (GCM) 10K type strain sequencing project: providing services to taxonomists for standard genome sequencing and annotation.</title>
        <authorList>
            <consortium name="The Broad Institute Genomics Platform"/>
            <consortium name="The Broad Institute Genome Sequencing Center for Infectious Disease"/>
            <person name="Wu L."/>
            <person name="Ma J."/>
        </authorList>
    </citation>
    <scope>NUCLEOTIDE SEQUENCE [LARGE SCALE GENOMIC DNA]</scope>
    <source>
        <strain evidence="3">JCM 31037</strain>
    </source>
</reference>
<accession>A0ABW3YDW9</accession>
<evidence type="ECO:0008006" key="4">
    <source>
        <dbReference type="Google" id="ProtNLM"/>
    </source>
</evidence>
<proteinExistence type="predicted"/>
<sequence length="167" mass="18406">MASEPVRHPMTADQPGAARMAAATDGRVPRTARRQRAALSQDIHLFERAIAAPAGDPGWRPRVSARLGGLRGAFFEHMVVTEGPEGLYAELLDHAPRLARGVHVLIREHAVVAAAMSALQRRVELPEVPIDELRRWAGDLLRELSRHRQRGADLVYQAYQTDIGGET</sequence>